<dbReference type="InterPro" id="IPR029058">
    <property type="entry name" value="AB_hydrolase_fold"/>
</dbReference>
<dbReference type="Pfam" id="PF08237">
    <property type="entry name" value="PE-PPE"/>
    <property type="match status" value="1"/>
</dbReference>
<proteinExistence type="predicted"/>
<feature type="compositionally biased region" description="Basic and acidic residues" evidence="1">
    <location>
        <begin position="358"/>
        <end position="380"/>
    </location>
</feature>
<gene>
    <name evidence="4" type="ORF">A4X20_13430</name>
</gene>
<evidence type="ECO:0000313" key="5">
    <source>
        <dbReference type="Proteomes" id="UP000078396"/>
    </source>
</evidence>
<evidence type="ECO:0000256" key="2">
    <source>
        <dbReference type="SAM" id="SignalP"/>
    </source>
</evidence>
<sequence>MDQAKRTALGLAVSAAVVPLVAAPSAGAAVVVPSPATVLTVFPWEGSMEDELQGSLCQAPNGCRRVDQFLWDPSGLATIDATIDATPGTKVVFSYSEGARSVTRWMIKHAGDADAPSPDELSFVMIGNPTRLHGGSDSDVMPQTQYQVIDITRQYDMASDFPDNPLNLLALLNSLAAFTVIHTDYENVDMYDEANIVWKEGNITYVFVPTENLPLLEPLRRLGLTSLADALNEPLKEMVERGYDRSYLPTSEEGGSAGQSALLSAPVSDPASQLAEQKAEPAETDPTESELSTRDERDNSDADEGSTSGDRKTTKERIEADESAANTDDAESQATERTRGDKERRTAANGAGGTDDPTTVKDEADSDTPGDKPDDSGSDT</sequence>
<feature type="chain" id="PRO_5008091565" description="PE-PPE domain-containing protein" evidence="2">
    <location>
        <begin position="29"/>
        <end position="380"/>
    </location>
</feature>
<feature type="compositionally biased region" description="Basic and acidic residues" evidence="1">
    <location>
        <begin position="309"/>
        <end position="320"/>
    </location>
</feature>
<evidence type="ECO:0000259" key="3">
    <source>
        <dbReference type="Pfam" id="PF08237"/>
    </source>
</evidence>
<keyword evidence="2" id="KW-0732">Signal</keyword>
<feature type="compositionally biased region" description="Basic and acidic residues" evidence="1">
    <location>
        <begin position="334"/>
        <end position="346"/>
    </location>
</feature>
<dbReference type="Gene3D" id="3.40.50.1820">
    <property type="entry name" value="alpha/beta hydrolase"/>
    <property type="match status" value="1"/>
</dbReference>
<reference evidence="4 5" key="1">
    <citation type="submission" date="2016-04" db="EMBL/GenBank/DDBJ databases">
        <title>Draft Genome Sequences of Staphylococcus capitis Strain H36, S. capitis Strain H65, S. cohnii Strain H62, S. hominis Strain H69, Mycobacterium iranicum Strain H39, Plantibacter sp. Strain H53, Pseudomonas oryzihabitans Strain H72, and Microbacterium sp. Strain H83, isolated from residential settings.</title>
        <authorList>
            <person name="Lymperopoulou D."/>
            <person name="Adams R.I."/>
            <person name="Lindow S."/>
            <person name="Coil D.A."/>
            <person name="Jospin G."/>
            <person name="Eisen J.A."/>
        </authorList>
    </citation>
    <scope>NUCLEOTIDE SEQUENCE [LARGE SCALE GENOMIC DNA]</scope>
    <source>
        <strain evidence="4 5">H39</strain>
    </source>
</reference>
<organism evidence="4 5">
    <name type="scientific">Mycolicibacterium iranicum</name>
    <name type="common">Mycobacterium iranicum</name>
    <dbReference type="NCBI Taxonomy" id="912594"/>
    <lineage>
        <taxon>Bacteria</taxon>
        <taxon>Bacillati</taxon>
        <taxon>Actinomycetota</taxon>
        <taxon>Actinomycetes</taxon>
        <taxon>Mycobacteriales</taxon>
        <taxon>Mycobacteriaceae</taxon>
        <taxon>Mycolicibacterium</taxon>
    </lineage>
</organism>
<feature type="domain" description="PE-PPE" evidence="3">
    <location>
        <begin position="75"/>
        <end position="244"/>
    </location>
</feature>
<dbReference type="EMBL" id="LWCS01000012">
    <property type="protein sequence ID" value="OAN40601.1"/>
    <property type="molecule type" value="Genomic_DNA"/>
</dbReference>
<evidence type="ECO:0000256" key="1">
    <source>
        <dbReference type="SAM" id="MobiDB-lite"/>
    </source>
</evidence>
<name>A0A178LZY7_MYCIR</name>
<feature type="compositionally biased region" description="Basic and acidic residues" evidence="1">
    <location>
        <begin position="291"/>
        <end position="300"/>
    </location>
</feature>
<feature type="region of interest" description="Disordered" evidence="1">
    <location>
        <begin position="246"/>
        <end position="380"/>
    </location>
</feature>
<feature type="signal peptide" evidence="2">
    <location>
        <begin position="1"/>
        <end position="28"/>
    </location>
</feature>
<evidence type="ECO:0000313" key="4">
    <source>
        <dbReference type="EMBL" id="OAN40601.1"/>
    </source>
</evidence>
<comment type="caution">
    <text evidence="4">The sequence shown here is derived from an EMBL/GenBank/DDBJ whole genome shotgun (WGS) entry which is preliminary data.</text>
</comment>
<dbReference type="AlphaFoldDB" id="A0A178LZY7"/>
<dbReference type="InterPro" id="IPR013228">
    <property type="entry name" value="PE-PPE_C"/>
</dbReference>
<dbReference type="Proteomes" id="UP000078396">
    <property type="component" value="Unassembled WGS sequence"/>
</dbReference>
<accession>A0A178LZY7</accession>
<protein>
    <recommendedName>
        <fullName evidence="3">PE-PPE domain-containing protein</fullName>
    </recommendedName>
</protein>